<gene>
    <name evidence="4" type="ORF">SEPCBS57363_005464</name>
</gene>
<feature type="region of interest" description="Disordered" evidence="2">
    <location>
        <begin position="509"/>
        <end position="590"/>
    </location>
</feature>
<feature type="compositionally biased region" description="Polar residues" evidence="2">
    <location>
        <begin position="665"/>
        <end position="677"/>
    </location>
</feature>
<feature type="compositionally biased region" description="Polar residues" evidence="2">
    <location>
        <begin position="1165"/>
        <end position="1179"/>
    </location>
</feature>
<dbReference type="Proteomes" id="UP001642501">
    <property type="component" value="Unassembled WGS sequence"/>
</dbReference>
<feature type="compositionally biased region" description="Low complexity" evidence="2">
    <location>
        <begin position="1034"/>
        <end position="1056"/>
    </location>
</feature>
<feature type="compositionally biased region" description="Low complexity" evidence="2">
    <location>
        <begin position="1088"/>
        <end position="1117"/>
    </location>
</feature>
<evidence type="ECO:0000256" key="2">
    <source>
        <dbReference type="SAM" id="MobiDB-lite"/>
    </source>
</evidence>
<reference evidence="4 5" key="1">
    <citation type="submission" date="2024-01" db="EMBL/GenBank/DDBJ databases">
        <authorList>
            <person name="Allen C."/>
            <person name="Tagirdzhanova G."/>
        </authorList>
    </citation>
    <scope>NUCLEOTIDE SEQUENCE [LARGE SCALE GENOMIC DNA]</scope>
    <source>
        <strain evidence="4 5">CBS 573.63</strain>
    </source>
</reference>
<evidence type="ECO:0000313" key="5">
    <source>
        <dbReference type="Proteomes" id="UP001642501"/>
    </source>
</evidence>
<protein>
    <recommendedName>
        <fullName evidence="3">MIT domain-containing protein</fullName>
    </recommendedName>
</protein>
<feature type="compositionally biased region" description="Low complexity" evidence="2">
    <location>
        <begin position="1198"/>
        <end position="1212"/>
    </location>
</feature>
<feature type="compositionally biased region" description="Polar residues" evidence="2">
    <location>
        <begin position="1438"/>
        <end position="1449"/>
    </location>
</feature>
<feature type="compositionally biased region" description="Low complexity" evidence="2">
    <location>
        <begin position="9"/>
        <end position="20"/>
    </location>
</feature>
<feature type="compositionally biased region" description="Gly residues" evidence="2">
    <location>
        <begin position="1232"/>
        <end position="1243"/>
    </location>
</feature>
<evidence type="ECO:0000256" key="1">
    <source>
        <dbReference type="SAM" id="Coils"/>
    </source>
</evidence>
<dbReference type="Gene3D" id="1.20.58.80">
    <property type="entry name" value="Phosphotransferase system, lactose/cellobiose-type IIA subunit"/>
    <property type="match status" value="1"/>
</dbReference>
<evidence type="ECO:0000313" key="4">
    <source>
        <dbReference type="EMBL" id="CAK7273064.1"/>
    </source>
</evidence>
<dbReference type="InterPro" id="IPR007330">
    <property type="entry name" value="MIT_dom"/>
</dbReference>
<feature type="compositionally biased region" description="Polar residues" evidence="2">
    <location>
        <begin position="1213"/>
        <end position="1230"/>
    </location>
</feature>
<evidence type="ECO:0000259" key="3">
    <source>
        <dbReference type="Pfam" id="PF04212"/>
    </source>
</evidence>
<accession>A0ABP0DXY0</accession>
<feature type="compositionally biased region" description="Polar residues" evidence="2">
    <location>
        <begin position="581"/>
        <end position="590"/>
    </location>
</feature>
<feature type="compositionally biased region" description="Gly residues" evidence="2">
    <location>
        <begin position="1077"/>
        <end position="1087"/>
    </location>
</feature>
<comment type="caution">
    <text evidence="4">The sequence shown here is derived from an EMBL/GenBank/DDBJ whole genome shotgun (WGS) entry which is preliminary data.</text>
</comment>
<feature type="region of interest" description="Disordered" evidence="2">
    <location>
        <begin position="1429"/>
        <end position="1449"/>
    </location>
</feature>
<feature type="region of interest" description="Disordered" evidence="2">
    <location>
        <begin position="372"/>
        <end position="439"/>
    </location>
</feature>
<organism evidence="4 5">
    <name type="scientific">Sporothrix epigloea</name>
    <dbReference type="NCBI Taxonomy" id="1892477"/>
    <lineage>
        <taxon>Eukaryota</taxon>
        <taxon>Fungi</taxon>
        <taxon>Dikarya</taxon>
        <taxon>Ascomycota</taxon>
        <taxon>Pezizomycotina</taxon>
        <taxon>Sordariomycetes</taxon>
        <taxon>Sordariomycetidae</taxon>
        <taxon>Ophiostomatales</taxon>
        <taxon>Ophiostomataceae</taxon>
        <taxon>Sporothrix</taxon>
    </lineage>
</organism>
<name>A0ABP0DXY0_9PEZI</name>
<feature type="region of interest" description="Disordered" evidence="2">
    <location>
        <begin position="266"/>
        <end position="328"/>
    </location>
</feature>
<feature type="compositionally biased region" description="Basic and acidic residues" evidence="2">
    <location>
        <begin position="564"/>
        <end position="578"/>
    </location>
</feature>
<feature type="region of interest" description="Disordered" evidence="2">
    <location>
        <begin position="186"/>
        <end position="212"/>
    </location>
</feature>
<feature type="compositionally biased region" description="Polar residues" evidence="2">
    <location>
        <begin position="372"/>
        <end position="398"/>
    </location>
</feature>
<feature type="region of interest" description="Disordered" evidence="2">
    <location>
        <begin position="8"/>
        <end position="45"/>
    </location>
</feature>
<dbReference type="InterPro" id="IPR036181">
    <property type="entry name" value="MIT_dom_sf"/>
</dbReference>
<feature type="compositionally biased region" description="Polar residues" evidence="2">
    <location>
        <begin position="1490"/>
        <end position="1510"/>
    </location>
</feature>
<keyword evidence="5" id="KW-1185">Reference proteome</keyword>
<feature type="region of interest" description="Disordered" evidence="2">
    <location>
        <begin position="921"/>
        <end position="1117"/>
    </location>
</feature>
<proteinExistence type="predicted"/>
<dbReference type="PANTHER" id="PTHR37327:SF1">
    <property type="entry name" value="MICROTUBULE INTERACTING AND TRANSPORT DOMAIN-CONTAINING PROTEIN"/>
    <property type="match status" value="1"/>
</dbReference>
<sequence length="1606" mass="171553">MPVSHIAFASSAVSSPPSTSQHHAFDHSPTAATGPMPLLPPAPTPINVTRGSNSNAYDTVFSHNFAPESVVSHSSLKILNEIGVNPATGGAQSRTRQGQIVAAPASSATKATLSTALDPLLNTSLLPPARVTAKVVPSQKNYSLDSQQTPYITATSPYALDVPATIVTAAPSSPIKAAEPHAYSSLLDADSPLDGRARHRPSGSNSSNGVIDAADPARFTNRWSASTGSSRASIAGSRQLFHRHQRSASFSRRLSINSLGSSFHLNEFEPTASPPQVQQSQRTAPRKLEKNQPATTSNDSSPLRERDPFGAFGTDGAYGSRGAHTSRQLSPVRGASTFASLPPIVSLPSLEQEVEASSTSYSSTANFKSRQSQEPFYSSDAQPSVSTSQAKLDMQNSREYSDVVPASRTYPRDHSQDANGGTGSTNGSRDRLSKPPSQKAMLSRALQKANMAVQLDNAGNIKGAREAYAEACGLLQQVLLKTPGEEDRRKLDAIKVTYTVRIDELDNIASAREQDTRPLPRRPFSNNGYGRSSPEIYPDEGKNASFDPGPEAVENLGQPPKSYNGKDIDRRGPPEMRPTHGYSNPQSFSSPRLIQSAFSNEHSRPGLSLLSNQYTLQSTFSRSPRKETVLLPTANSNANPNLHQYPPPPLSPERVAPPSRPSEAGPTSYQYDTSGETLSTNRYDLSFRSGSNPVSTTKEVTAGADQVHNRTPSHESVSWLDPINESGSSVASSVHSRTSSLAIRRKHIRAASGTTEAEFDAALDDAIEAAYDDGYEPMSFGMAYQNSHSYRDYGNGETQVSQSLRKVELAKERVRESEREAMAFERQLRMREQQKLMLQQQQHEDYDGKGRNNHERHMPHNFLNNGVESGDGERKLEGIATRLAIDDFTFGLTPKSIKLPSPIHGASHYISDGGVLSPGWGVNSKNSSNHVPPSPIQLLPQLPPQHPPPQHPPPQHPPPQRPPPQHPPPQHPPPQHPPPPMPPSQSAMARPSTSHGSPIRGDSVPSVRNRRLSGQNMKQLKIETTKLSPPPAPSGGSRSANGDFVSSLSHSASAALPQQPRTAGFLVQQRQAVSAGPGSGFGPGLGGAASTTIPAIPGIPSISGGSAPSSRPGSSAAAGSFVLPFSRQTPTPLSSTSAAAYLGASPVDAKPPFIPSTPPIPQGLPFSQAQPLADNSNGNAWRAGSPSTGRPGLRKNFSSSSLRSMRSRNMSLTNLDGDTSPGTPLSNQFTLGGQGGLGSGAAGGSNTRLPPDVPTLPTPGAVPYKDRVITSANSAGGMHLLDSSLGSPSTPNSPNPMSADAPVPLEPCPTDTMLRPFWLMRCLYQTLVHPRGGYLSNKLFVPSDVWKVKGARLKYVDEKVSNCDFLTTALWKLTQVDTCDADAVLEEMQSLESVFEQVQAVLTRKLGNEVGPQSVNTLFKDASTGVENDAVAPGAAPRNTTVSNQSRSFSWRRLRSKNSFAGLSSSYSATSNGHGAGGSGTSSRKESESEASGKTNSTPLASLPMTTQPTRRPAKRDLASAKFSGPNAMYMDSLARLFDAAQSIDQIARQVDDPGLRHADKTQVGLELCTRHAAEFFAFYICRFVLTDVSLLLEKFIKRGSEWVMA</sequence>
<feature type="compositionally biased region" description="Polar residues" evidence="2">
    <location>
        <begin position="274"/>
        <end position="283"/>
    </location>
</feature>
<feature type="compositionally biased region" description="Polar residues" evidence="2">
    <location>
        <begin position="292"/>
        <end position="301"/>
    </location>
</feature>
<keyword evidence="1" id="KW-0175">Coiled coil</keyword>
<feature type="coiled-coil region" evidence="1">
    <location>
        <begin position="800"/>
        <end position="834"/>
    </location>
</feature>
<feature type="region of interest" description="Disordered" evidence="2">
    <location>
        <begin position="631"/>
        <end position="677"/>
    </location>
</feature>
<dbReference type="PANTHER" id="PTHR37327">
    <property type="entry name" value="CHROMOSOME 1, WHOLE GENOME SHOTGUN SEQUENCE"/>
    <property type="match status" value="1"/>
</dbReference>
<feature type="compositionally biased region" description="Pro residues" evidence="2">
    <location>
        <begin position="941"/>
        <end position="983"/>
    </location>
</feature>
<dbReference type="EMBL" id="CAWUOM010000123">
    <property type="protein sequence ID" value="CAK7273064.1"/>
    <property type="molecule type" value="Genomic_DNA"/>
</dbReference>
<dbReference type="Pfam" id="PF04212">
    <property type="entry name" value="MIT"/>
    <property type="match status" value="1"/>
</dbReference>
<feature type="region of interest" description="Disordered" evidence="2">
    <location>
        <begin position="1155"/>
        <end position="1263"/>
    </location>
</feature>
<dbReference type="SUPFAM" id="SSF116846">
    <property type="entry name" value="MIT domain"/>
    <property type="match status" value="1"/>
</dbReference>
<feature type="domain" description="MIT" evidence="3">
    <location>
        <begin position="442"/>
        <end position="507"/>
    </location>
</feature>
<feature type="region of interest" description="Disordered" evidence="2">
    <location>
        <begin position="1465"/>
        <end position="1516"/>
    </location>
</feature>
<feature type="compositionally biased region" description="Polar residues" evidence="2">
    <location>
        <begin position="633"/>
        <end position="642"/>
    </location>
</feature>